<dbReference type="Pfam" id="PF14008">
    <property type="entry name" value="Metallophos_C"/>
    <property type="match status" value="1"/>
</dbReference>
<feature type="domain" description="Purple acid phosphatase C-terminal" evidence="5">
    <location>
        <begin position="337"/>
        <end position="398"/>
    </location>
</feature>
<dbReference type="InterPro" id="IPR041792">
    <property type="entry name" value="MPP_PAP"/>
</dbReference>
<name>A0A6L2PWM7_COPFO</name>
<dbReference type="Proteomes" id="UP000502823">
    <property type="component" value="Unassembled WGS sequence"/>
</dbReference>
<dbReference type="Pfam" id="PF16656">
    <property type="entry name" value="Pur_ac_phosph_N"/>
    <property type="match status" value="1"/>
</dbReference>
<dbReference type="GO" id="GO:0046872">
    <property type="term" value="F:metal ion binding"/>
    <property type="evidence" value="ECO:0007669"/>
    <property type="project" value="InterPro"/>
</dbReference>
<dbReference type="SUPFAM" id="SSF56300">
    <property type="entry name" value="Metallo-dependent phosphatases"/>
    <property type="match status" value="1"/>
</dbReference>
<feature type="domain" description="Purple acid phosphatase N-terminal" evidence="6">
    <location>
        <begin position="6"/>
        <end position="97"/>
    </location>
</feature>
<organism evidence="7 8">
    <name type="scientific">Coptotermes formosanus</name>
    <name type="common">Formosan subterranean termite</name>
    <dbReference type="NCBI Taxonomy" id="36987"/>
    <lineage>
        <taxon>Eukaryota</taxon>
        <taxon>Metazoa</taxon>
        <taxon>Ecdysozoa</taxon>
        <taxon>Arthropoda</taxon>
        <taxon>Hexapoda</taxon>
        <taxon>Insecta</taxon>
        <taxon>Pterygota</taxon>
        <taxon>Neoptera</taxon>
        <taxon>Polyneoptera</taxon>
        <taxon>Dictyoptera</taxon>
        <taxon>Blattodea</taxon>
        <taxon>Blattoidea</taxon>
        <taxon>Termitoidae</taxon>
        <taxon>Rhinotermitidae</taxon>
        <taxon>Coptotermes</taxon>
    </lineage>
</organism>
<keyword evidence="8" id="KW-1185">Reference proteome</keyword>
<gene>
    <name evidence="7" type="ORF">Cfor_02563</name>
</gene>
<dbReference type="InParanoid" id="A0A6L2PWM7"/>
<sequence>MVSYVPEQIHLSFGDTLTDIFVTWNTANDTEESIVVYWDDGFIMTANGTYALFVSGGNETRKQYIHRVKMPNLTPGRKYTYHCGSSKGWSNDFWFTTPPNDPDWIPQLAVFGDLGVENGRSVPQLQDEAQRGMYHAVFHIGDFAYDMDWENGHVGDDFMNKIQPVAAYVPYMTSPGNHEEAYNFSEYRARFTMPGDTEGLWYSFNMGPAHFIFVSTEVYYFLDYGLKLLTNQYAWLEQDLKEATNEENRTVRPWIIILGHRPMYCSNDNTDDCTNHETWTRVGVPFLHWFGMEKLLHDYGVDLAIWAHEHSYERLWPLYDYKVQNGSYTEPYRNPRAPVHIITGSAGCRELHDPFGEQPEWSAFRSLEYGYMRLRIHNASHLYTEQVAVDKEGEVIDHVWIIRDTHRPYGQE</sequence>
<comment type="caution">
    <text evidence="7">The sequence shown here is derived from an EMBL/GenBank/DDBJ whole genome shotgun (WGS) entry which is preliminary data.</text>
</comment>
<dbReference type="InterPro" id="IPR025733">
    <property type="entry name" value="PAPs_C"/>
</dbReference>
<keyword evidence="3" id="KW-0378">Hydrolase</keyword>
<dbReference type="PANTHER" id="PTHR45867">
    <property type="entry name" value="PURPLE ACID PHOSPHATASE"/>
    <property type="match status" value="1"/>
</dbReference>
<evidence type="ECO:0000259" key="4">
    <source>
        <dbReference type="Pfam" id="PF00149"/>
    </source>
</evidence>
<evidence type="ECO:0000256" key="2">
    <source>
        <dbReference type="ARBA" id="ARBA00023180"/>
    </source>
</evidence>
<keyword evidence="1" id="KW-0732">Signal</keyword>
<evidence type="ECO:0000256" key="1">
    <source>
        <dbReference type="ARBA" id="ARBA00022729"/>
    </source>
</evidence>
<proteinExistence type="inferred from homology"/>
<dbReference type="InterPro" id="IPR004843">
    <property type="entry name" value="Calcineurin-like_PHP"/>
</dbReference>
<dbReference type="InterPro" id="IPR008963">
    <property type="entry name" value="Purple_acid_Pase-like_N"/>
</dbReference>
<dbReference type="EMBL" id="BLKM01000560">
    <property type="protein sequence ID" value="GFG35642.1"/>
    <property type="molecule type" value="Genomic_DNA"/>
</dbReference>
<keyword evidence="2" id="KW-0325">Glycoprotein</keyword>
<dbReference type="Gene3D" id="2.60.40.380">
    <property type="entry name" value="Purple acid phosphatase-like, N-terminal"/>
    <property type="match status" value="1"/>
</dbReference>
<dbReference type="EC" id="3.1.3.2" evidence="3"/>
<dbReference type="PANTHER" id="PTHR45867:SF3">
    <property type="entry name" value="ACID PHOSPHATASE TYPE 7"/>
    <property type="match status" value="1"/>
</dbReference>
<dbReference type="AlphaFoldDB" id="A0A6L2PWM7"/>
<evidence type="ECO:0000259" key="6">
    <source>
        <dbReference type="Pfam" id="PF16656"/>
    </source>
</evidence>
<evidence type="ECO:0000313" key="7">
    <source>
        <dbReference type="EMBL" id="GFG35642.1"/>
    </source>
</evidence>
<feature type="domain" description="Calcineurin-like phosphoesterase" evidence="4">
    <location>
        <begin position="108"/>
        <end position="312"/>
    </location>
</feature>
<comment type="similarity">
    <text evidence="3">Belongs to the metallophosphoesterase superfamily. Purple acid phosphatase family.</text>
</comment>
<dbReference type="Pfam" id="PF00149">
    <property type="entry name" value="Metallophos"/>
    <property type="match status" value="1"/>
</dbReference>
<evidence type="ECO:0000259" key="5">
    <source>
        <dbReference type="Pfam" id="PF14008"/>
    </source>
</evidence>
<dbReference type="GO" id="GO:0003993">
    <property type="term" value="F:acid phosphatase activity"/>
    <property type="evidence" value="ECO:0007669"/>
    <property type="project" value="UniProtKB-EC"/>
</dbReference>
<accession>A0A6L2PWM7</accession>
<dbReference type="CDD" id="cd00839">
    <property type="entry name" value="MPP_PAPs"/>
    <property type="match status" value="1"/>
</dbReference>
<protein>
    <recommendedName>
        <fullName evidence="3">Purple acid phosphatase</fullName>
        <ecNumber evidence="3">3.1.3.2</ecNumber>
    </recommendedName>
</protein>
<dbReference type="InterPro" id="IPR015914">
    <property type="entry name" value="PAPs_N"/>
</dbReference>
<evidence type="ECO:0000313" key="8">
    <source>
        <dbReference type="Proteomes" id="UP000502823"/>
    </source>
</evidence>
<comment type="catalytic activity">
    <reaction evidence="3">
        <text>a phosphate monoester + H2O = an alcohol + phosphate</text>
        <dbReference type="Rhea" id="RHEA:15017"/>
        <dbReference type="ChEBI" id="CHEBI:15377"/>
        <dbReference type="ChEBI" id="CHEBI:30879"/>
        <dbReference type="ChEBI" id="CHEBI:43474"/>
        <dbReference type="ChEBI" id="CHEBI:67140"/>
        <dbReference type="EC" id="3.1.3.2"/>
    </reaction>
</comment>
<reference evidence="8" key="1">
    <citation type="submission" date="2020-01" db="EMBL/GenBank/DDBJ databases">
        <title>Draft genome sequence of the Termite Coptotermes fromosanus.</title>
        <authorList>
            <person name="Itakura S."/>
            <person name="Yosikawa Y."/>
            <person name="Umezawa K."/>
        </authorList>
    </citation>
    <scope>NUCLEOTIDE SEQUENCE [LARGE SCALE GENOMIC DNA]</scope>
</reference>
<dbReference type="InterPro" id="IPR029052">
    <property type="entry name" value="Metallo-depent_PP-like"/>
</dbReference>
<dbReference type="Gene3D" id="3.60.21.10">
    <property type="match status" value="1"/>
</dbReference>
<dbReference type="OrthoDB" id="45007at2759"/>
<dbReference type="SUPFAM" id="SSF49363">
    <property type="entry name" value="Purple acid phosphatase, N-terminal domain"/>
    <property type="match status" value="1"/>
</dbReference>
<evidence type="ECO:0000256" key="3">
    <source>
        <dbReference type="RuleBase" id="RU361203"/>
    </source>
</evidence>